<feature type="coiled-coil region" evidence="1">
    <location>
        <begin position="161"/>
        <end position="230"/>
    </location>
</feature>
<comment type="caution">
    <text evidence="2">The sequence shown here is derived from an EMBL/GenBank/DDBJ whole genome shotgun (WGS) entry which is preliminary data.</text>
</comment>
<dbReference type="AlphaFoldDB" id="A0A7J6LL69"/>
<proteinExistence type="predicted"/>
<dbReference type="EMBL" id="JABANN010000253">
    <property type="protein sequence ID" value="KAF4664675.1"/>
    <property type="molecule type" value="Genomic_DNA"/>
</dbReference>
<organism evidence="2 4">
    <name type="scientific">Perkinsus olseni</name>
    <name type="common">Perkinsus atlanticus</name>
    <dbReference type="NCBI Taxonomy" id="32597"/>
    <lineage>
        <taxon>Eukaryota</taxon>
        <taxon>Sar</taxon>
        <taxon>Alveolata</taxon>
        <taxon>Perkinsozoa</taxon>
        <taxon>Perkinsea</taxon>
        <taxon>Perkinsida</taxon>
        <taxon>Perkinsidae</taxon>
        <taxon>Perkinsus</taxon>
    </lineage>
</organism>
<gene>
    <name evidence="3" type="ORF">FOL46_004107</name>
    <name evidence="2" type="ORF">FOZ61_004312</name>
</gene>
<dbReference type="EMBL" id="JABAHT010000247">
    <property type="protein sequence ID" value="KAF4660008.1"/>
    <property type="molecule type" value="Genomic_DNA"/>
</dbReference>
<dbReference type="Proteomes" id="UP000572268">
    <property type="component" value="Unassembled WGS sequence"/>
</dbReference>
<accession>A0A7J6LL69</accession>
<evidence type="ECO:0000256" key="1">
    <source>
        <dbReference type="SAM" id="Coils"/>
    </source>
</evidence>
<dbReference type="OrthoDB" id="10556137at2759"/>
<sequence>MAEEVEAVRVPRRTRGFKFHLLCGMLKPKQDCVSPIYPIDYRYGLNCVASLSSATSAANIRARLSYRESLLQELQEREKVATTQRDLEELHNKPVALKETSSMDEQPHKVPKMLKAQEESGRLHEDIHAKHLIGVLEERVSSLSRSLEKQKVALRKETVARKTAERKLAKVEGTLRSKDAELERRNKVLLDEKRLRVSSDTRLREVTKSLEQKEAELLEEQAARHAVEQDRAEGIKMRETTIEELRLRLVTK</sequence>
<feature type="non-terminal residue" evidence="2">
    <location>
        <position position="1"/>
    </location>
</feature>
<protein>
    <submittedName>
        <fullName evidence="2">Uncharacterized protein</fullName>
    </submittedName>
</protein>
<name>A0A7J6LL69_PEROL</name>
<reference evidence="4 5" key="1">
    <citation type="submission" date="2020-04" db="EMBL/GenBank/DDBJ databases">
        <title>Perkinsus olseni comparative genomics.</title>
        <authorList>
            <person name="Bogema D.R."/>
        </authorList>
    </citation>
    <scope>NUCLEOTIDE SEQUENCE [LARGE SCALE GENOMIC DNA]</scope>
    <source>
        <strain evidence="2">ATCC PRA-179</strain>
        <strain evidence="3">ATCC PRA-31</strain>
    </source>
</reference>
<keyword evidence="1" id="KW-0175">Coiled coil</keyword>
<evidence type="ECO:0000313" key="4">
    <source>
        <dbReference type="Proteomes" id="UP000570595"/>
    </source>
</evidence>
<evidence type="ECO:0000313" key="2">
    <source>
        <dbReference type="EMBL" id="KAF4660008.1"/>
    </source>
</evidence>
<dbReference type="Proteomes" id="UP000570595">
    <property type="component" value="Unassembled WGS sequence"/>
</dbReference>
<evidence type="ECO:0000313" key="3">
    <source>
        <dbReference type="EMBL" id="KAF4664675.1"/>
    </source>
</evidence>
<evidence type="ECO:0000313" key="5">
    <source>
        <dbReference type="Proteomes" id="UP000572268"/>
    </source>
</evidence>